<dbReference type="Proteomes" id="UP000009336">
    <property type="component" value="Unassembled WGS sequence"/>
</dbReference>
<dbReference type="EMBL" id="AKKL01000015">
    <property type="protein sequence ID" value="EKT63281.1"/>
    <property type="molecule type" value="Genomic_DNA"/>
</dbReference>
<accession>K8WTL5</accession>
<reference evidence="1 2" key="1">
    <citation type="journal article" date="2012" name="BMC Genomics">
        <title>Comparative genomics of bacteria in the genus Providencia isolated from wild Drosophila melanogaster.</title>
        <authorList>
            <person name="Galac M.R."/>
            <person name="Lazzaro B.P."/>
        </authorList>
    </citation>
    <scope>NUCLEOTIDE SEQUENCE [LARGE SCALE GENOMIC DNA]</scope>
    <source>
        <strain evidence="1 2">DSM 19968</strain>
    </source>
</reference>
<evidence type="ECO:0000313" key="1">
    <source>
        <dbReference type="EMBL" id="EKT63281.1"/>
    </source>
</evidence>
<sequence>MSRKNQKIKYTLLSIKDFLPQESIATACESTMLSHSARLTGSPCNKLGQAMMKMMAERLFPHPIFPHSIGAKTDVQIEPLPPLNTLVAFIGTINPSIIMTMLI</sequence>
<comment type="caution">
    <text evidence="1">The sequence shown here is derived from an EMBL/GenBank/DDBJ whole genome shotgun (WGS) entry which is preliminary data.</text>
</comment>
<organism evidence="1 2">
    <name type="scientific">Providencia burhodogranariea DSM 19968</name>
    <dbReference type="NCBI Taxonomy" id="1141662"/>
    <lineage>
        <taxon>Bacteria</taxon>
        <taxon>Pseudomonadati</taxon>
        <taxon>Pseudomonadota</taxon>
        <taxon>Gammaproteobacteria</taxon>
        <taxon>Enterobacterales</taxon>
        <taxon>Morganellaceae</taxon>
        <taxon>Providencia</taxon>
    </lineage>
</organism>
<protein>
    <submittedName>
        <fullName evidence="1">Uncharacterized protein</fullName>
    </submittedName>
</protein>
<dbReference type="PATRIC" id="fig|1141662.3.peg.1108"/>
<dbReference type="RefSeq" id="WP_008911125.1">
    <property type="nucleotide sequence ID" value="NZ_KB233222.1"/>
</dbReference>
<dbReference type="AlphaFoldDB" id="K8WTL5"/>
<gene>
    <name evidence="1" type="ORF">OOA_05456</name>
</gene>
<proteinExistence type="predicted"/>
<keyword evidence="2" id="KW-1185">Reference proteome</keyword>
<name>K8WTL5_9GAMM</name>
<evidence type="ECO:0000313" key="2">
    <source>
        <dbReference type="Proteomes" id="UP000009336"/>
    </source>
</evidence>
<dbReference type="HOGENOM" id="CLU_2261266_0_0_6"/>